<keyword evidence="2" id="KW-0472">Membrane</keyword>
<evidence type="ECO:0000256" key="2">
    <source>
        <dbReference type="SAM" id="Phobius"/>
    </source>
</evidence>
<keyword evidence="2" id="KW-1133">Transmembrane helix</keyword>
<evidence type="ECO:0000313" key="4">
    <source>
        <dbReference type="Proteomes" id="UP001597075"/>
    </source>
</evidence>
<keyword evidence="4" id="KW-1185">Reference proteome</keyword>
<sequence length="626" mass="63933">MTAPPPSDRLRDGLRAVARIARWEVGRSAGVVDRRTAALGLVALLLAGAVGGATLATGGAALDRDVYRIGVAADSPYHEVVRESPALAARPPDLGSLGRSVEVVVRDDQFYVADSRKAEAALSSFRSAVRRHNLNQMEAEENVSAAFPVVVTLRYADRGGSPGAVADGGSGTETGAGTGGVAGDDPASGDETRSGGDDGSESEGGSDGGDGGADDTADTAGGTGGTDGSLGVPFLGGSLLGGGNSGSPADISPPFPFGALVLAFVFFVPMNFVIQPYGSSILNERINRRGELLLVAPVSPTAIVAGKTLPYLATLVGLTAVIALAIGGGLTSVAAVAPIAALYLAATFVGGMFARSFKELTFVTVTISVFLTSYAFVPAIFTNVTPIALISPLTLVVHDLQGTGVTAAQYAFSTGPFYVGAAVLFTLGVGVYREEDMFTQRPVPLKFLDALDSRIAGPRSMAVLSALAIPFVFIVELLAIAVLFVLPVDVSIPLLLLVVAGVEEVAKSVHVYAGFENDFTNRRTLRTALILGSLSGLGFFLGEKLTAVVQFVGLPDLALGQAAFTPVGVGSAAALGLLVAPLVLHATTTSIAALGASRSRNWYFAALVPATLLHAAYNFAVVSVLG</sequence>
<gene>
    <name evidence="3" type="ORF">ACFSBJ_11195</name>
</gene>
<dbReference type="Pfam" id="PF13367">
    <property type="entry name" value="PrsW-protease"/>
    <property type="match status" value="1"/>
</dbReference>
<feature type="transmembrane region" description="Helical" evidence="2">
    <location>
        <begin position="255"/>
        <end position="274"/>
    </location>
</feature>
<evidence type="ECO:0000313" key="3">
    <source>
        <dbReference type="EMBL" id="MFD1634291.1"/>
    </source>
</evidence>
<feature type="transmembrane region" description="Helical" evidence="2">
    <location>
        <begin position="527"/>
        <end position="552"/>
    </location>
</feature>
<dbReference type="EC" id="3.4.-.-" evidence="3"/>
<dbReference type="AlphaFoldDB" id="A0ABD6D017"/>
<reference evidence="3 4" key="1">
    <citation type="journal article" date="2019" name="Int. J. Syst. Evol. Microbiol.">
        <title>The Global Catalogue of Microorganisms (GCM) 10K type strain sequencing project: providing services to taxonomists for standard genome sequencing and annotation.</title>
        <authorList>
            <consortium name="The Broad Institute Genomics Platform"/>
            <consortium name="The Broad Institute Genome Sequencing Center for Infectious Disease"/>
            <person name="Wu L."/>
            <person name="Ma J."/>
        </authorList>
    </citation>
    <scope>NUCLEOTIDE SEQUENCE [LARGE SCALE GENOMIC DNA]</scope>
    <source>
        <strain evidence="3 4">CGMCC 1.10594</strain>
    </source>
</reference>
<dbReference type="RefSeq" id="WP_256404545.1">
    <property type="nucleotide sequence ID" value="NZ_CP187151.1"/>
</dbReference>
<keyword evidence="3" id="KW-0645">Protease</keyword>
<comment type="caution">
    <text evidence="3">The sequence shown here is derived from an EMBL/GenBank/DDBJ whole genome shotgun (WGS) entry which is preliminary data.</text>
</comment>
<feature type="transmembrane region" description="Helical" evidence="2">
    <location>
        <begin position="410"/>
        <end position="432"/>
    </location>
</feature>
<protein>
    <submittedName>
        <fullName evidence="3">PrsW family glutamic-type intramembrane protease</fullName>
        <ecNumber evidence="3">3.4.-.-</ecNumber>
    </submittedName>
</protein>
<keyword evidence="2" id="KW-0812">Transmembrane</keyword>
<dbReference type="Proteomes" id="UP001597075">
    <property type="component" value="Unassembled WGS sequence"/>
</dbReference>
<dbReference type="GO" id="GO:0008233">
    <property type="term" value="F:peptidase activity"/>
    <property type="evidence" value="ECO:0007669"/>
    <property type="project" value="UniProtKB-KW"/>
</dbReference>
<feature type="transmembrane region" description="Helical" evidence="2">
    <location>
        <begin position="602"/>
        <end position="625"/>
    </location>
</feature>
<feature type="transmembrane region" description="Helical" evidence="2">
    <location>
        <begin position="572"/>
        <end position="595"/>
    </location>
</feature>
<keyword evidence="3" id="KW-0378">Hydrolase</keyword>
<name>A0ABD6D017_9EURY</name>
<evidence type="ECO:0000256" key="1">
    <source>
        <dbReference type="SAM" id="MobiDB-lite"/>
    </source>
</evidence>
<proteinExistence type="predicted"/>
<dbReference type="GO" id="GO:0006508">
    <property type="term" value="P:proteolysis"/>
    <property type="evidence" value="ECO:0007669"/>
    <property type="project" value="UniProtKB-KW"/>
</dbReference>
<dbReference type="InterPro" id="IPR026898">
    <property type="entry name" value="PrsW"/>
</dbReference>
<accession>A0ABD6D017</accession>
<feature type="transmembrane region" description="Helical" evidence="2">
    <location>
        <begin position="333"/>
        <end position="353"/>
    </location>
</feature>
<feature type="compositionally biased region" description="Gly residues" evidence="1">
    <location>
        <begin position="160"/>
        <end position="182"/>
    </location>
</feature>
<feature type="transmembrane region" description="Helical" evidence="2">
    <location>
        <begin position="492"/>
        <end position="515"/>
    </location>
</feature>
<dbReference type="EMBL" id="JBHUDL010000010">
    <property type="protein sequence ID" value="MFD1634291.1"/>
    <property type="molecule type" value="Genomic_DNA"/>
</dbReference>
<organism evidence="3 4">
    <name type="scientific">Haloplanus ruber</name>
    <dbReference type="NCBI Taxonomy" id="869892"/>
    <lineage>
        <taxon>Archaea</taxon>
        <taxon>Methanobacteriati</taxon>
        <taxon>Methanobacteriota</taxon>
        <taxon>Stenosarchaea group</taxon>
        <taxon>Halobacteria</taxon>
        <taxon>Halobacteriales</taxon>
        <taxon>Haloferacaceae</taxon>
        <taxon>Haloplanus</taxon>
    </lineage>
</organism>
<feature type="region of interest" description="Disordered" evidence="1">
    <location>
        <begin position="159"/>
        <end position="228"/>
    </location>
</feature>
<feature type="transmembrane region" description="Helical" evidence="2">
    <location>
        <begin position="309"/>
        <end position="327"/>
    </location>
</feature>
<feature type="transmembrane region" description="Helical" evidence="2">
    <location>
        <begin position="360"/>
        <end position="390"/>
    </location>
</feature>
<feature type="transmembrane region" description="Helical" evidence="2">
    <location>
        <begin position="462"/>
        <end position="486"/>
    </location>
</feature>